<evidence type="ECO:0000313" key="4">
    <source>
        <dbReference type="Proteomes" id="UP001232750"/>
    </source>
</evidence>
<evidence type="ECO:0000313" key="3">
    <source>
        <dbReference type="EMBL" id="MDJ1650115.1"/>
    </source>
</evidence>
<dbReference type="Proteomes" id="UP001232750">
    <property type="component" value="Unassembled WGS sequence"/>
</dbReference>
<evidence type="ECO:0000259" key="2">
    <source>
        <dbReference type="Pfam" id="PF09851"/>
    </source>
</evidence>
<evidence type="ECO:0000256" key="1">
    <source>
        <dbReference type="SAM" id="Phobius"/>
    </source>
</evidence>
<dbReference type="EMBL" id="JASJEU010000008">
    <property type="protein sequence ID" value="MDJ1650115.1"/>
    <property type="molecule type" value="Genomic_DNA"/>
</dbReference>
<feature type="transmembrane region" description="Helical" evidence="1">
    <location>
        <begin position="12"/>
        <end position="33"/>
    </location>
</feature>
<gene>
    <name evidence="3" type="ORF">QNJ86_04840</name>
</gene>
<feature type="domain" description="SHOCT" evidence="2">
    <location>
        <begin position="52"/>
        <end position="78"/>
    </location>
</feature>
<dbReference type="RefSeq" id="WP_283831464.1">
    <property type="nucleotide sequence ID" value="NZ_JASJEU010000008.1"/>
</dbReference>
<organism evidence="3 4">
    <name type="scientific">Gordonibacter faecis</name>
    <dbReference type="NCBI Taxonomy" id="3047475"/>
    <lineage>
        <taxon>Bacteria</taxon>
        <taxon>Bacillati</taxon>
        <taxon>Actinomycetota</taxon>
        <taxon>Coriobacteriia</taxon>
        <taxon>Eggerthellales</taxon>
        <taxon>Eggerthellaceae</taxon>
        <taxon>Gordonibacter</taxon>
    </lineage>
</organism>
<reference evidence="3 4" key="1">
    <citation type="submission" date="2023-05" db="EMBL/GenBank/DDBJ databases">
        <title>Gordonibacter KGMB12511T sp. nov., isolated from faeces of healthy Korean.</title>
        <authorList>
            <person name="Kim H.S."/>
            <person name="Kim J.-S."/>
            <person name="Suh M.K."/>
            <person name="Eom M.K."/>
            <person name="Do H.E."/>
            <person name="Lee J.-S."/>
        </authorList>
    </citation>
    <scope>NUCLEOTIDE SEQUENCE [LARGE SCALE GENOMIC DNA]</scope>
    <source>
        <strain evidence="3 4">KGMB12511</strain>
    </source>
</reference>
<protein>
    <submittedName>
        <fullName evidence="3">SHOCT domain-containing protein</fullName>
    </submittedName>
</protein>
<comment type="caution">
    <text evidence="3">The sequence shown here is derived from an EMBL/GenBank/DDBJ whole genome shotgun (WGS) entry which is preliminary data.</text>
</comment>
<dbReference type="Pfam" id="PF09851">
    <property type="entry name" value="SHOCT"/>
    <property type="match status" value="1"/>
</dbReference>
<keyword evidence="1" id="KW-0472">Membrane</keyword>
<keyword evidence="4" id="KW-1185">Reference proteome</keyword>
<keyword evidence="1" id="KW-0812">Transmembrane</keyword>
<dbReference type="InterPro" id="IPR018649">
    <property type="entry name" value="SHOCT"/>
</dbReference>
<name>A0ABT7DKR2_9ACTN</name>
<proteinExistence type="predicted"/>
<accession>A0ABT7DKR2</accession>
<sequence length="81" mass="9354">MKILGMGVPELVFIFFSFLLPVGVILFIVWLVLKRRSTVDEKQRASAAAYQRLAQLDDLRKRGALTEEEFAQKKQQIMNEL</sequence>
<keyword evidence="1" id="KW-1133">Transmembrane helix</keyword>